<keyword evidence="11" id="KW-0464">Manganese</keyword>
<keyword evidence="7 12" id="KW-0540">Nuclease</keyword>
<evidence type="ECO:0000256" key="11">
    <source>
        <dbReference type="ARBA" id="ARBA00023211"/>
    </source>
</evidence>
<proteinExistence type="inferred from homology"/>
<accession>A0A520MRP0</accession>
<evidence type="ECO:0000256" key="6">
    <source>
        <dbReference type="ARBA" id="ARBA00022490"/>
    </source>
</evidence>
<dbReference type="InterPro" id="IPR001352">
    <property type="entry name" value="RNase_HII/HIII"/>
</dbReference>
<evidence type="ECO:0000256" key="2">
    <source>
        <dbReference type="ARBA" id="ARBA00001946"/>
    </source>
</evidence>
<comment type="similarity">
    <text evidence="5 13">Belongs to the RNase HII family.</text>
</comment>
<dbReference type="AlphaFoldDB" id="A0A520MRP0"/>
<protein>
    <recommendedName>
        <fullName evidence="13">Ribonuclease</fullName>
        <ecNumber evidence="13">3.1.26.4</ecNumber>
    </recommendedName>
</protein>
<dbReference type="GO" id="GO:0005737">
    <property type="term" value="C:cytoplasm"/>
    <property type="evidence" value="ECO:0007669"/>
    <property type="project" value="UniProtKB-SubCell"/>
</dbReference>
<reference evidence="15 16" key="1">
    <citation type="submission" date="2019-02" db="EMBL/GenBank/DDBJ databases">
        <title>Prokaryotic population dynamics and viral predation in marine succession experiment using metagenomics: the confinement effect.</title>
        <authorList>
            <person name="Haro-Moreno J.M."/>
            <person name="Rodriguez-Valera F."/>
            <person name="Lopez-Perez M."/>
        </authorList>
    </citation>
    <scope>NUCLEOTIDE SEQUENCE [LARGE SCALE GENOMIC DNA]</scope>
    <source>
        <strain evidence="15">MED-G166</strain>
    </source>
</reference>
<comment type="cofactor">
    <cofactor evidence="12">
        <name>Mn(2+)</name>
        <dbReference type="ChEBI" id="CHEBI:29035"/>
    </cofactor>
    <cofactor evidence="12">
        <name>Mg(2+)</name>
        <dbReference type="ChEBI" id="CHEBI:18420"/>
    </cofactor>
    <text evidence="12">Manganese or magnesium. Binds 1 divalent metal ion per monomer in the absence of substrate. May bind a second metal ion after substrate binding.</text>
</comment>
<dbReference type="GO" id="GO:0046872">
    <property type="term" value="F:metal ion binding"/>
    <property type="evidence" value="ECO:0007669"/>
    <property type="project" value="UniProtKB-KW"/>
</dbReference>
<dbReference type="GO" id="GO:0003723">
    <property type="term" value="F:RNA binding"/>
    <property type="evidence" value="ECO:0007669"/>
    <property type="project" value="UniProtKB-UniRule"/>
</dbReference>
<dbReference type="InterPro" id="IPR012337">
    <property type="entry name" value="RNaseH-like_sf"/>
</dbReference>
<dbReference type="EMBL" id="SHBL01000021">
    <property type="protein sequence ID" value="RZO23881.1"/>
    <property type="molecule type" value="Genomic_DNA"/>
</dbReference>
<sequence length="179" mass="19799">MKIAGVDEVGVGCLAGPVVSAAVVFGNNKPELVFKDSKKTSELNRALQAKYITQNFYVSIGIATPKEIDSLNILKATHLAMKRAIHNLPVNPAKIIIDGIHVPENLDNAEAIIKGDEKHQEIAAASIVAKHFRDQLMVKYAKEIEGYALERNKGYPTKDHKHAINYLGYTNIHRKSFKI</sequence>
<evidence type="ECO:0000259" key="14">
    <source>
        <dbReference type="PROSITE" id="PS51975"/>
    </source>
</evidence>
<evidence type="ECO:0000256" key="10">
    <source>
        <dbReference type="ARBA" id="ARBA00022801"/>
    </source>
</evidence>
<dbReference type="GO" id="GO:0032299">
    <property type="term" value="C:ribonuclease H2 complex"/>
    <property type="evidence" value="ECO:0007669"/>
    <property type="project" value="TreeGrafter"/>
</dbReference>
<comment type="catalytic activity">
    <reaction evidence="1 12 13">
        <text>Endonucleolytic cleavage to 5'-phosphomonoester.</text>
        <dbReference type="EC" id="3.1.26.4"/>
    </reaction>
</comment>
<dbReference type="Gene3D" id="3.30.420.10">
    <property type="entry name" value="Ribonuclease H-like superfamily/Ribonuclease H"/>
    <property type="match status" value="1"/>
</dbReference>
<evidence type="ECO:0000313" key="15">
    <source>
        <dbReference type="EMBL" id="RZO23881.1"/>
    </source>
</evidence>
<dbReference type="CDD" id="cd07182">
    <property type="entry name" value="RNase_HII_bacteria_HII_like"/>
    <property type="match status" value="1"/>
</dbReference>
<dbReference type="PROSITE" id="PS51975">
    <property type="entry name" value="RNASE_H_2"/>
    <property type="match status" value="1"/>
</dbReference>
<keyword evidence="9 12" id="KW-0255">Endonuclease</keyword>
<dbReference type="GO" id="GO:0004523">
    <property type="term" value="F:RNA-DNA hybrid ribonuclease activity"/>
    <property type="evidence" value="ECO:0007669"/>
    <property type="project" value="UniProtKB-UniRule"/>
</dbReference>
<feature type="binding site" evidence="12">
    <location>
        <position position="98"/>
    </location>
    <ligand>
        <name>a divalent metal cation</name>
        <dbReference type="ChEBI" id="CHEBI:60240"/>
    </ligand>
</feature>
<evidence type="ECO:0000256" key="8">
    <source>
        <dbReference type="ARBA" id="ARBA00022723"/>
    </source>
</evidence>
<dbReference type="InterPro" id="IPR022898">
    <property type="entry name" value="RNase_HII"/>
</dbReference>
<comment type="function">
    <text evidence="3 13">Endonuclease that specifically degrades the RNA of RNA-DNA hybrids.</text>
</comment>
<evidence type="ECO:0000256" key="7">
    <source>
        <dbReference type="ARBA" id="ARBA00022722"/>
    </source>
</evidence>
<evidence type="ECO:0000256" key="5">
    <source>
        <dbReference type="ARBA" id="ARBA00007383"/>
    </source>
</evidence>
<feature type="domain" description="RNase H type-2" evidence="14">
    <location>
        <begin position="1"/>
        <end position="179"/>
    </location>
</feature>
<evidence type="ECO:0000256" key="1">
    <source>
        <dbReference type="ARBA" id="ARBA00000077"/>
    </source>
</evidence>
<dbReference type="PANTHER" id="PTHR10954:SF18">
    <property type="entry name" value="RIBONUCLEASE HII"/>
    <property type="match status" value="1"/>
</dbReference>
<dbReference type="Proteomes" id="UP000320146">
    <property type="component" value="Unassembled WGS sequence"/>
</dbReference>
<feature type="binding site" evidence="12">
    <location>
        <position position="7"/>
    </location>
    <ligand>
        <name>a divalent metal cation</name>
        <dbReference type="ChEBI" id="CHEBI:60240"/>
    </ligand>
</feature>
<comment type="cofactor">
    <cofactor evidence="2">
        <name>Mg(2+)</name>
        <dbReference type="ChEBI" id="CHEBI:18420"/>
    </cofactor>
</comment>
<evidence type="ECO:0000256" key="12">
    <source>
        <dbReference type="PROSITE-ProRule" id="PRU01319"/>
    </source>
</evidence>
<dbReference type="InterPro" id="IPR036397">
    <property type="entry name" value="RNaseH_sf"/>
</dbReference>
<dbReference type="InterPro" id="IPR024567">
    <property type="entry name" value="RNase_HII/HIII_dom"/>
</dbReference>
<dbReference type="NCBIfam" id="NF000595">
    <property type="entry name" value="PRK00015.1-3"/>
    <property type="match status" value="1"/>
</dbReference>
<keyword evidence="8 12" id="KW-0479">Metal-binding</keyword>
<evidence type="ECO:0000313" key="16">
    <source>
        <dbReference type="Proteomes" id="UP000320146"/>
    </source>
</evidence>
<comment type="caution">
    <text evidence="15">The sequence shown here is derived from an EMBL/GenBank/DDBJ whole genome shotgun (WGS) entry which is preliminary data.</text>
</comment>
<keyword evidence="10 12" id="KW-0378">Hydrolase</keyword>
<feature type="binding site" evidence="12">
    <location>
        <position position="8"/>
    </location>
    <ligand>
        <name>a divalent metal cation</name>
        <dbReference type="ChEBI" id="CHEBI:60240"/>
    </ligand>
</feature>
<evidence type="ECO:0000256" key="4">
    <source>
        <dbReference type="ARBA" id="ARBA00004496"/>
    </source>
</evidence>
<dbReference type="SUPFAM" id="SSF53098">
    <property type="entry name" value="Ribonuclease H-like"/>
    <property type="match status" value="1"/>
</dbReference>
<evidence type="ECO:0000256" key="9">
    <source>
        <dbReference type="ARBA" id="ARBA00022759"/>
    </source>
</evidence>
<dbReference type="PANTHER" id="PTHR10954">
    <property type="entry name" value="RIBONUCLEASE H2 SUBUNIT A"/>
    <property type="match status" value="1"/>
</dbReference>
<comment type="subcellular location">
    <subcellularLocation>
        <location evidence="4">Cytoplasm</location>
    </subcellularLocation>
</comment>
<dbReference type="GO" id="GO:0006298">
    <property type="term" value="P:mismatch repair"/>
    <property type="evidence" value="ECO:0007669"/>
    <property type="project" value="TreeGrafter"/>
</dbReference>
<organism evidence="15 16">
    <name type="scientific">SAR86 cluster bacterium</name>
    <dbReference type="NCBI Taxonomy" id="2030880"/>
    <lineage>
        <taxon>Bacteria</taxon>
        <taxon>Pseudomonadati</taxon>
        <taxon>Pseudomonadota</taxon>
        <taxon>Gammaproteobacteria</taxon>
        <taxon>SAR86 cluster</taxon>
    </lineage>
</organism>
<gene>
    <name evidence="15" type="ORF">EVA99_02940</name>
</gene>
<dbReference type="EC" id="3.1.26.4" evidence="13"/>
<evidence type="ECO:0000256" key="3">
    <source>
        <dbReference type="ARBA" id="ARBA00004065"/>
    </source>
</evidence>
<keyword evidence="6" id="KW-0963">Cytoplasm</keyword>
<evidence type="ECO:0000256" key="13">
    <source>
        <dbReference type="RuleBase" id="RU003515"/>
    </source>
</evidence>
<name>A0A520MRP0_9GAMM</name>
<dbReference type="GO" id="GO:0043137">
    <property type="term" value="P:DNA replication, removal of RNA primer"/>
    <property type="evidence" value="ECO:0007669"/>
    <property type="project" value="TreeGrafter"/>
</dbReference>
<dbReference type="Pfam" id="PF01351">
    <property type="entry name" value="RNase_HII"/>
    <property type="match status" value="1"/>
</dbReference>